<accession>A0A9N9A613</accession>
<evidence type="ECO:0000313" key="3">
    <source>
        <dbReference type="Proteomes" id="UP000789508"/>
    </source>
</evidence>
<dbReference type="EMBL" id="CAJVPS010000998">
    <property type="protein sequence ID" value="CAG8519326.1"/>
    <property type="molecule type" value="Genomic_DNA"/>
</dbReference>
<organism evidence="2 3">
    <name type="scientific">Ambispora leptoticha</name>
    <dbReference type="NCBI Taxonomy" id="144679"/>
    <lineage>
        <taxon>Eukaryota</taxon>
        <taxon>Fungi</taxon>
        <taxon>Fungi incertae sedis</taxon>
        <taxon>Mucoromycota</taxon>
        <taxon>Glomeromycotina</taxon>
        <taxon>Glomeromycetes</taxon>
        <taxon>Archaeosporales</taxon>
        <taxon>Ambisporaceae</taxon>
        <taxon>Ambispora</taxon>
    </lineage>
</organism>
<keyword evidence="3" id="KW-1185">Reference proteome</keyword>
<gene>
    <name evidence="2" type="ORF">ALEPTO_LOCUS4381</name>
</gene>
<protein>
    <submittedName>
        <fullName evidence="2">4919_t:CDS:1</fullName>
    </submittedName>
</protein>
<dbReference type="OrthoDB" id="10529408at2759"/>
<proteinExistence type="predicted"/>
<evidence type="ECO:0000256" key="1">
    <source>
        <dbReference type="SAM" id="MobiDB-lite"/>
    </source>
</evidence>
<evidence type="ECO:0000313" key="2">
    <source>
        <dbReference type="EMBL" id="CAG8519326.1"/>
    </source>
</evidence>
<reference evidence="2" key="1">
    <citation type="submission" date="2021-06" db="EMBL/GenBank/DDBJ databases">
        <authorList>
            <person name="Kallberg Y."/>
            <person name="Tangrot J."/>
            <person name="Rosling A."/>
        </authorList>
    </citation>
    <scope>NUCLEOTIDE SEQUENCE</scope>
    <source>
        <strain evidence="2">FL130A</strain>
    </source>
</reference>
<dbReference type="Proteomes" id="UP000789508">
    <property type="component" value="Unassembled WGS sequence"/>
</dbReference>
<feature type="region of interest" description="Disordered" evidence="1">
    <location>
        <begin position="132"/>
        <end position="154"/>
    </location>
</feature>
<name>A0A9N9A613_9GLOM</name>
<dbReference type="AlphaFoldDB" id="A0A9N9A613"/>
<sequence>MLFESDDINWFHYLQNIDVNLPFDENLNHLISEFKEKKFIVNGFILYRTTLARKLQNIGFNLEAKYVSNLASEKWKLKSKAYKDQLKKISNELKIFLSHDKHFTKSQRKTKIKIRQYDPIKLKSSRKLTNKLKSTDNSNNIQEISNTTDGSQIQGFPQNTNDSLVFFDSNSFPYYIFDSFDPIPFEFNYIQSTPPNASSSSNSLLQEQGVWRF</sequence>
<comment type="caution">
    <text evidence="2">The sequence shown here is derived from an EMBL/GenBank/DDBJ whole genome shotgun (WGS) entry which is preliminary data.</text>
</comment>